<dbReference type="Proteomes" id="UP000050920">
    <property type="component" value="Unassembled WGS sequence"/>
</dbReference>
<evidence type="ECO:0000313" key="2">
    <source>
        <dbReference type="Proteomes" id="UP000050920"/>
    </source>
</evidence>
<organism evidence="1 2">
    <name type="scientific">Lactiplantibacillus fabifermentans DSM 21115</name>
    <dbReference type="NCBI Taxonomy" id="1413187"/>
    <lineage>
        <taxon>Bacteria</taxon>
        <taxon>Bacillati</taxon>
        <taxon>Bacillota</taxon>
        <taxon>Bacilli</taxon>
        <taxon>Lactobacillales</taxon>
        <taxon>Lactobacillaceae</taxon>
        <taxon>Lactiplantibacillus</taxon>
    </lineage>
</organism>
<keyword evidence="2" id="KW-1185">Reference proteome</keyword>
<reference evidence="1 2" key="1">
    <citation type="journal article" date="2015" name="Genome Announc.">
        <title>Expanding the biotechnology potential of lactobacilli through comparative genomics of 213 strains and associated genera.</title>
        <authorList>
            <person name="Sun Z."/>
            <person name="Harris H.M."/>
            <person name="McCann A."/>
            <person name="Guo C."/>
            <person name="Argimon S."/>
            <person name="Zhang W."/>
            <person name="Yang X."/>
            <person name="Jeffery I.B."/>
            <person name="Cooney J.C."/>
            <person name="Kagawa T.F."/>
            <person name="Liu W."/>
            <person name="Song Y."/>
            <person name="Salvetti E."/>
            <person name="Wrobel A."/>
            <person name="Rasinkangas P."/>
            <person name="Parkhill J."/>
            <person name="Rea M.C."/>
            <person name="O'Sullivan O."/>
            <person name="Ritari J."/>
            <person name="Douillard F.P."/>
            <person name="Paul Ross R."/>
            <person name="Yang R."/>
            <person name="Briner A.E."/>
            <person name="Felis G.E."/>
            <person name="de Vos W.M."/>
            <person name="Barrangou R."/>
            <person name="Klaenhammer T.R."/>
            <person name="Caufield P.W."/>
            <person name="Cui Y."/>
            <person name="Zhang H."/>
            <person name="O'Toole P.W."/>
        </authorList>
    </citation>
    <scope>NUCLEOTIDE SEQUENCE [LARGE SCALE GENOMIC DNA]</scope>
    <source>
        <strain evidence="1 2">DSM 21115</strain>
    </source>
</reference>
<protein>
    <submittedName>
        <fullName evidence="1">Uncharacterized protein</fullName>
    </submittedName>
</protein>
<dbReference type="EMBL" id="AYGX02000118">
    <property type="protein sequence ID" value="KRO26609.1"/>
    <property type="molecule type" value="Genomic_DNA"/>
</dbReference>
<dbReference type="AlphaFoldDB" id="A0A0R2NLI2"/>
<gene>
    <name evidence="1" type="ORF">DY78_GL000789</name>
</gene>
<evidence type="ECO:0000313" key="1">
    <source>
        <dbReference type="EMBL" id="KRO26609.1"/>
    </source>
</evidence>
<name>A0A0R2NLI2_9LACO</name>
<sequence>MLSKSMGVSDMDKFTDFIATLDQTLATEQLPTQALVYVPVTFSFHEGRLQIEINMLRTSFNQGDNAFGVPDILDRIRMLIGLELADRPQSRWPTNSTTKALTITPHKVVRVIPVDMSVYQVD</sequence>
<accession>A0A0R2NLI2</accession>
<comment type="caution">
    <text evidence="1">The sequence shown here is derived from an EMBL/GenBank/DDBJ whole genome shotgun (WGS) entry which is preliminary data.</text>
</comment>
<proteinExistence type="predicted"/>